<comment type="caution">
    <text evidence="1">The sequence shown here is derived from an EMBL/GenBank/DDBJ whole genome shotgun (WGS) entry which is preliminary data.</text>
</comment>
<accession>A0A6L2N3E4</accession>
<dbReference type="AlphaFoldDB" id="A0A6L2N3E4"/>
<protein>
    <submittedName>
        <fullName evidence="1">Retrotransposon Orf1</fullName>
    </submittedName>
</protein>
<reference evidence="1" key="1">
    <citation type="journal article" date="2019" name="Sci. Rep.">
        <title>Draft genome of Tanacetum cinerariifolium, the natural source of mosquito coil.</title>
        <authorList>
            <person name="Yamashiro T."/>
            <person name="Shiraishi A."/>
            <person name="Satake H."/>
            <person name="Nakayama K."/>
        </authorList>
    </citation>
    <scope>NUCLEOTIDE SEQUENCE</scope>
</reference>
<gene>
    <name evidence="1" type="ORF">Tci_052676</name>
</gene>
<organism evidence="1">
    <name type="scientific">Tanacetum cinerariifolium</name>
    <name type="common">Dalmatian daisy</name>
    <name type="synonym">Chrysanthemum cinerariifolium</name>
    <dbReference type="NCBI Taxonomy" id="118510"/>
    <lineage>
        <taxon>Eukaryota</taxon>
        <taxon>Viridiplantae</taxon>
        <taxon>Streptophyta</taxon>
        <taxon>Embryophyta</taxon>
        <taxon>Tracheophyta</taxon>
        <taxon>Spermatophyta</taxon>
        <taxon>Magnoliopsida</taxon>
        <taxon>eudicotyledons</taxon>
        <taxon>Gunneridae</taxon>
        <taxon>Pentapetalae</taxon>
        <taxon>asterids</taxon>
        <taxon>campanulids</taxon>
        <taxon>Asterales</taxon>
        <taxon>Asteraceae</taxon>
        <taxon>Asteroideae</taxon>
        <taxon>Anthemideae</taxon>
        <taxon>Anthemidinae</taxon>
        <taxon>Tanacetum</taxon>
    </lineage>
</organism>
<dbReference type="EMBL" id="BKCJ010008127">
    <property type="protein sequence ID" value="GEU80698.1"/>
    <property type="molecule type" value="Genomic_DNA"/>
</dbReference>
<sequence length="203" mass="23760">MRRKLDPRVNSNRGVNFTGRIKGMHVFIGNFTYIIDFMIVEDISSIINPRLSQVVLGRPFVEISNMTIEPLEGVVRLTNGTNKVAYRMPYKIEQYNLLSDLEKEHTMSVYLINEEDKRREAKFDEYPSVMMVFLRNIEGIGRHIRSFFARVIILSNYLNKHDFFIVALEEDELPLSELDFRARLDSGRMYSGHLKAKRLPWPA</sequence>
<name>A0A6L2N3E4_TANCI</name>
<evidence type="ECO:0000313" key="1">
    <source>
        <dbReference type="EMBL" id="GEU80698.1"/>
    </source>
</evidence>
<proteinExistence type="predicted"/>